<name>A0AAN8X1T8_HALRR</name>
<organism evidence="2 3">
    <name type="scientific">Halocaridina rubra</name>
    <name type="common">Hawaiian red shrimp</name>
    <dbReference type="NCBI Taxonomy" id="373956"/>
    <lineage>
        <taxon>Eukaryota</taxon>
        <taxon>Metazoa</taxon>
        <taxon>Ecdysozoa</taxon>
        <taxon>Arthropoda</taxon>
        <taxon>Crustacea</taxon>
        <taxon>Multicrustacea</taxon>
        <taxon>Malacostraca</taxon>
        <taxon>Eumalacostraca</taxon>
        <taxon>Eucarida</taxon>
        <taxon>Decapoda</taxon>
        <taxon>Pleocyemata</taxon>
        <taxon>Caridea</taxon>
        <taxon>Atyoidea</taxon>
        <taxon>Atyidae</taxon>
        <taxon>Halocaridina</taxon>
    </lineage>
</organism>
<accession>A0AAN8X1T8</accession>
<protein>
    <submittedName>
        <fullName evidence="2">Uncharacterized protein</fullName>
    </submittedName>
</protein>
<comment type="caution">
    <text evidence="2">The sequence shown here is derived from an EMBL/GenBank/DDBJ whole genome shotgun (WGS) entry which is preliminary data.</text>
</comment>
<keyword evidence="1" id="KW-0175">Coiled coil</keyword>
<reference evidence="2 3" key="1">
    <citation type="submission" date="2023-11" db="EMBL/GenBank/DDBJ databases">
        <title>Halocaridina rubra genome assembly.</title>
        <authorList>
            <person name="Smith C."/>
        </authorList>
    </citation>
    <scope>NUCLEOTIDE SEQUENCE [LARGE SCALE GENOMIC DNA]</scope>
    <source>
        <strain evidence="2">EP-1</strain>
        <tissue evidence="2">Whole</tissue>
    </source>
</reference>
<feature type="coiled-coil region" evidence="1">
    <location>
        <begin position="178"/>
        <end position="258"/>
    </location>
</feature>
<gene>
    <name evidence="2" type="ORF">SK128_009526</name>
</gene>
<dbReference type="EMBL" id="JAXCGZ010009829">
    <property type="protein sequence ID" value="KAK7076137.1"/>
    <property type="molecule type" value="Genomic_DNA"/>
</dbReference>
<sequence>MLIEFHDFVCQNSARLLDIESDVKTNKETNDRLMEDIAKKMEIIKQLRIKNENICIQEEEMLKQIAEMKDEILETQGCKNDLKRQYDDTKVAISACESAIQVAELKTVEKKKVAEQIAFQIIQPIEREELKERENFLARIRKENSEKKNLAKLKQTLDVCRCASELMENEFMPCLSEIQQIKNNIKELKTGISQHETSRRTLMEKSEDHKMKIQQLQEVFLSKQAKNSQMRVTWNRKIEGLKEENKLLNMSLENIMQSKAEDEIVAQDIVNERK</sequence>
<dbReference type="Proteomes" id="UP001381693">
    <property type="component" value="Unassembled WGS sequence"/>
</dbReference>
<keyword evidence="3" id="KW-1185">Reference proteome</keyword>
<proteinExistence type="predicted"/>
<evidence type="ECO:0000313" key="2">
    <source>
        <dbReference type="EMBL" id="KAK7076137.1"/>
    </source>
</evidence>
<evidence type="ECO:0000256" key="1">
    <source>
        <dbReference type="SAM" id="Coils"/>
    </source>
</evidence>
<dbReference type="AlphaFoldDB" id="A0AAN8X1T8"/>
<evidence type="ECO:0000313" key="3">
    <source>
        <dbReference type="Proteomes" id="UP001381693"/>
    </source>
</evidence>